<dbReference type="Gene3D" id="3.10.580.10">
    <property type="entry name" value="CBS-domain"/>
    <property type="match status" value="1"/>
</dbReference>
<dbReference type="InterPro" id="IPR046342">
    <property type="entry name" value="CBS_dom_sf"/>
</dbReference>
<protein>
    <submittedName>
        <fullName evidence="3">CBS domain protein</fullName>
    </submittedName>
</protein>
<keyword evidence="4" id="KW-1185">Reference proteome</keyword>
<dbReference type="PROSITE" id="PS51371">
    <property type="entry name" value="CBS"/>
    <property type="match status" value="1"/>
</dbReference>
<dbReference type="AlphaFoldDB" id="A0A518I346"/>
<proteinExistence type="predicted"/>
<reference evidence="3 4" key="1">
    <citation type="submission" date="2019-03" db="EMBL/GenBank/DDBJ databases">
        <title>Deep-cultivation of Planctomycetes and their phenomic and genomic characterization uncovers novel biology.</title>
        <authorList>
            <person name="Wiegand S."/>
            <person name="Jogler M."/>
            <person name="Boedeker C."/>
            <person name="Pinto D."/>
            <person name="Vollmers J."/>
            <person name="Rivas-Marin E."/>
            <person name="Kohn T."/>
            <person name="Peeters S.H."/>
            <person name="Heuer A."/>
            <person name="Rast P."/>
            <person name="Oberbeckmann S."/>
            <person name="Bunk B."/>
            <person name="Jeske O."/>
            <person name="Meyerdierks A."/>
            <person name="Storesund J.E."/>
            <person name="Kallscheuer N."/>
            <person name="Luecker S."/>
            <person name="Lage O.M."/>
            <person name="Pohl T."/>
            <person name="Merkel B.J."/>
            <person name="Hornburger P."/>
            <person name="Mueller R.-W."/>
            <person name="Bruemmer F."/>
            <person name="Labrenz M."/>
            <person name="Spormann A.M."/>
            <person name="Op den Camp H."/>
            <person name="Overmann J."/>
            <person name="Amann R."/>
            <person name="Jetten M.S.M."/>
            <person name="Mascher T."/>
            <person name="Medema M.H."/>
            <person name="Devos D.P."/>
            <person name="Kaster A.-K."/>
            <person name="Ovreas L."/>
            <person name="Rohde M."/>
            <person name="Galperin M.Y."/>
            <person name="Jogler C."/>
        </authorList>
    </citation>
    <scope>NUCLEOTIDE SEQUENCE [LARGE SCALE GENOMIC DNA]</scope>
    <source>
        <strain evidence="3 4">Enr13</strain>
    </source>
</reference>
<sequence length="69" mass="7843">MNRKHPIPTAESIMNRHVRTLTPEMSLRDVVRTLRTQNISCAPVITLEGTKKKTLIGFLSEARDHAYVV</sequence>
<accession>A0A518I346</accession>
<evidence type="ECO:0000313" key="4">
    <source>
        <dbReference type="Proteomes" id="UP000319004"/>
    </source>
</evidence>
<evidence type="ECO:0000313" key="3">
    <source>
        <dbReference type="EMBL" id="QDV47522.1"/>
    </source>
</evidence>
<dbReference type="Pfam" id="PF00571">
    <property type="entry name" value="CBS"/>
    <property type="match status" value="1"/>
</dbReference>
<dbReference type="EMBL" id="CP037423">
    <property type="protein sequence ID" value="QDV47522.1"/>
    <property type="molecule type" value="Genomic_DNA"/>
</dbReference>
<dbReference type="Proteomes" id="UP000319004">
    <property type="component" value="Chromosome"/>
</dbReference>
<name>A0A518I346_9BACT</name>
<gene>
    <name evidence="3" type="ORF">Enr13x_74320</name>
</gene>
<evidence type="ECO:0000259" key="2">
    <source>
        <dbReference type="PROSITE" id="PS51371"/>
    </source>
</evidence>
<keyword evidence="1" id="KW-0129">CBS domain</keyword>
<evidence type="ECO:0000256" key="1">
    <source>
        <dbReference type="PROSITE-ProRule" id="PRU00703"/>
    </source>
</evidence>
<organism evidence="3 4">
    <name type="scientific">Stieleria neptunia</name>
    <dbReference type="NCBI Taxonomy" id="2527979"/>
    <lineage>
        <taxon>Bacteria</taxon>
        <taxon>Pseudomonadati</taxon>
        <taxon>Planctomycetota</taxon>
        <taxon>Planctomycetia</taxon>
        <taxon>Pirellulales</taxon>
        <taxon>Pirellulaceae</taxon>
        <taxon>Stieleria</taxon>
    </lineage>
</organism>
<feature type="domain" description="CBS" evidence="2">
    <location>
        <begin position="14"/>
        <end position="69"/>
    </location>
</feature>
<dbReference type="KEGG" id="snep:Enr13x_74320"/>
<dbReference type="InterPro" id="IPR000644">
    <property type="entry name" value="CBS_dom"/>
</dbReference>
<dbReference type="SUPFAM" id="SSF54631">
    <property type="entry name" value="CBS-domain pair"/>
    <property type="match status" value="1"/>
</dbReference>